<dbReference type="AlphaFoldDB" id="A0A0K6IM88"/>
<dbReference type="Pfam" id="PF12706">
    <property type="entry name" value="Lactamase_B_2"/>
    <property type="match status" value="1"/>
</dbReference>
<dbReference type="Proteomes" id="UP000182769">
    <property type="component" value="Unassembled WGS sequence"/>
</dbReference>
<dbReference type="InterPro" id="IPR001279">
    <property type="entry name" value="Metallo-B-lactamas"/>
</dbReference>
<dbReference type="RefSeq" id="WP_055463161.1">
    <property type="nucleotide sequence ID" value="NZ_CYHG01000006.1"/>
</dbReference>
<accession>A0A0K6IM88</accession>
<reference evidence="3" key="1">
    <citation type="submission" date="2015-08" db="EMBL/GenBank/DDBJ databases">
        <authorList>
            <person name="Varghese N."/>
        </authorList>
    </citation>
    <scope>NUCLEOTIDE SEQUENCE [LARGE SCALE GENOMIC DNA]</scope>
    <source>
        <strain evidence="3">JCM 18476</strain>
    </source>
</reference>
<dbReference type="SMART" id="SM00849">
    <property type="entry name" value="Lactamase_B"/>
    <property type="match status" value="1"/>
</dbReference>
<dbReference type="OrthoDB" id="9803916at2"/>
<name>A0A0K6IM88_9GAMM</name>
<dbReference type="STRING" id="1137284.GCA_001418205_02072"/>
<keyword evidence="3" id="KW-1185">Reference proteome</keyword>
<dbReference type="Gene3D" id="3.60.15.10">
    <property type="entry name" value="Ribonuclease Z/Hydroxyacylglutathione hydrolase-like"/>
    <property type="match status" value="1"/>
</dbReference>
<dbReference type="SUPFAM" id="SSF56281">
    <property type="entry name" value="Metallo-hydrolase/oxidoreductase"/>
    <property type="match status" value="1"/>
</dbReference>
<dbReference type="InterPro" id="IPR036866">
    <property type="entry name" value="RibonucZ/Hydroxyglut_hydro"/>
</dbReference>
<dbReference type="EMBL" id="CYHG01000006">
    <property type="protein sequence ID" value="CUB04208.1"/>
    <property type="molecule type" value="Genomic_DNA"/>
</dbReference>
<evidence type="ECO:0000313" key="2">
    <source>
        <dbReference type="EMBL" id="CUB04208.1"/>
    </source>
</evidence>
<protein>
    <submittedName>
        <fullName evidence="2">Beta-lactamase superfamily domain</fullName>
    </submittedName>
</protein>
<sequence>MTTTINVLSGFGAKAAAAISVKTQLENGQLVHFLLDAGGSLEGHSDKGWQLPEDVDAIVISHDHPDHIGGLSDVPASVPVFATEQVIPYLPRHLNIQRLPNRGSIEISGVRVQTGCAGHSFGGIWLHLDLADGIFYSGDFCLESELFPFDRPPKAATALLDASYGLYDRTQDQAKQDILSVLSTEKPNLMPVPQSGRALEMACWFEQQGIRDWVLGNDCLQPHNITQVSDELVCSELKKLAANIAPRAFDEHAPIILCGDPEGFSGDAGRLLKQSEQYNVIYTGHLPAHARQAVAAGNAHFVRWNVHPISQDIARVMDQLQCQRCVPLFSPIEDIDEWRYRLGDSLLATSIIEL</sequence>
<feature type="domain" description="Metallo-beta-lactamase" evidence="1">
    <location>
        <begin position="15"/>
        <end position="185"/>
    </location>
</feature>
<evidence type="ECO:0000259" key="1">
    <source>
        <dbReference type="SMART" id="SM00849"/>
    </source>
</evidence>
<organism evidence="2 3">
    <name type="scientific">Marinomonas fungiae</name>
    <dbReference type="NCBI Taxonomy" id="1137284"/>
    <lineage>
        <taxon>Bacteria</taxon>
        <taxon>Pseudomonadati</taxon>
        <taxon>Pseudomonadota</taxon>
        <taxon>Gammaproteobacteria</taxon>
        <taxon>Oceanospirillales</taxon>
        <taxon>Oceanospirillaceae</taxon>
        <taxon>Marinomonas</taxon>
    </lineage>
</organism>
<evidence type="ECO:0000313" key="3">
    <source>
        <dbReference type="Proteomes" id="UP000182769"/>
    </source>
</evidence>
<gene>
    <name evidence="2" type="ORF">Ga0061065_10626</name>
</gene>
<proteinExistence type="predicted"/>